<dbReference type="EMBL" id="JACOPD010000006">
    <property type="protein sequence ID" value="MBC5681166.1"/>
    <property type="molecule type" value="Genomic_DNA"/>
</dbReference>
<protein>
    <submittedName>
        <fullName evidence="2">Polyphosphate polymerase domain-containing protein</fullName>
    </submittedName>
</protein>
<evidence type="ECO:0000313" key="3">
    <source>
        <dbReference type="Proteomes" id="UP000628463"/>
    </source>
</evidence>
<accession>A0ABR7G352</accession>
<dbReference type="InterPro" id="IPR018966">
    <property type="entry name" value="VTC_domain"/>
</dbReference>
<feature type="domain" description="VTC" evidence="1">
    <location>
        <begin position="7"/>
        <end position="236"/>
    </location>
</feature>
<gene>
    <name evidence="2" type="ORF">H8S01_09355</name>
</gene>
<evidence type="ECO:0000259" key="1">
    <source>
        <dbReference type="Pfam" id="PF09359"/>
    </source>
</evidence>
<name>A0ABR7G352_9FIRM</name>
<comment type="caution">
    <text evidence="2">The sequence shown here is derived from an EMBL/GenBank/DDBJ whole genome shotgun (WGS) entry which is preliminary data.</text>
</comment>
<dbReference type="Pfam" id="PF09359">
    <property type="entry name" value="VTC"/>
    <property type="match status" value="1"/>
</dbReference>
<reference evidence="2 3" key="1">
    <citation type="submission" date="2020-08" db="EMBL/GenBank/DDBJ databases">
        <title>Genome public.</title>
        <authorList>
            <person name="Liu C."/>
            <person name="Sun Q."/>
        </authorList>
    </citation>
    <scope>NUCLEOTIDE SEQUENCE [LARGE SCALE GENOMIC DNA]</scope>
    <source>
        <strain evidence="2 3">NSJ-43</strain>
    </source>
</reference>
<dbReference type="InterPro" id="IPR042267">
    <property type="entry name" value="VTC_sf"/>
</dbReference>
<keyword evidence="3" id="KW-1185">Reference proteome</keyword>
<sequence>MAIEVFNRCEKKYMLDKEQYEAVINKMSSHMEVDAYNKDNKFYMISNIYYDTPDDRLIRASIEKPAYKEKMRVRSYGVPGIDDNVFVEIKKKYNGIVNKRRTGIKLGDAYDYLDGKITAGMLEKKNERINRQVIGEIDYFKHFYNLQPKLYLSYERMAYFEKNDGSFRVTFDTDITTRRHDVRLELGSYGKKIMPENMFLMEIKINKAVPMWFTKILSEYDIYPVSFSKYGTEYKQYIMENLKRKDEFVCLNQFLQQQQTIQSVLAHQC</sequence>
<dbReference type="Proteomes" id="UP000628463">
    <property type="component" value="Unassembled WGS sequence"/>
</dbReference>
<dbReference type="InterPro" id="IPR033469">
    <property type="entry name" value="CYTH-like_dom_sf"/>
</dbReference>
<dbReference type="Gene3D" id="3.20.100.30">
    <property type="entry name" value="VTC, catalytic tunnel domain"/>
    <property type="match status" value="1"/>
</dbReference>
<dbReference type="CDD" id="cd07750">
    <property type="entry name" value="PolyPPase_VTC_like"/>
    <property type="match status" value="1"/>
</dbReference>
<proteinExistence type="predicted"/>
<dbReference type="RefSeq" id="WP_186837016.1">
    <property type="nucleotide sequence ID" value="NZ_JACOPD010000006.1"/>
</dbReference>
<dbReference type="SUPFAM" id="SSF55154">
    <property type="entry name" value="CYTH-like phosphatases"/>
    <property type="match status" value="1"/>
</dbReference>
<evidence type="ECO:0000313" key="2">
    <source>
        <dbReference type="EMBL" id="MBC5681166.1"/>
    </source>
</evidence>
<organism evidence="2 3">
    <name type="scientific">Lachnospira hominis</name>
    <name type="common">ex Liu et al. 2021</name>
    <dbReference type="NCBI Taxonomy" id="2763051"/>
    <lineage>
        <taxon>Bacteria</taxon>
        <taxon>Bacillati</taxon>
        <taxon>Bacillota</taxon>
        <taxon>Clostridia</taxon>
        <taxon>Lachnospirales</taxon>
        <taxon>Lachnospiraceae</taxon>
        <taxon>Lachnospira</taxon>
    </lineage>
</organism>